<accession>A0ABQ4NG06</accession>
<evidence type="ECO:0000313" key="2">
    <source>
        <dbReference type="Proteomes" id="UP000680304"/>
    </source>
</evidence>
<organism evidence="1 2">
    <name type="scientific">Paenibacillus cisolokensis</name>
    <dbReference type="NCBI Taxonomy" id="1658519"/>
    <lineage>
        <taxon>Bacteria</taxon>
        <taxon>Bacillati</taxon>
        <taxon>Bacillota</taxon>
        <taxon>Bacilli</taxon>
        <taxon>Bacillales</taxon>
        <taxon>Paenibacillaceae</taxon>
        <taxon>Paenibacillus</taxon>
    </lineage>
</organism>
<keyword evidence="2" id="KW-1185">Reference proteome</keyword>
<evidence type="ECO:0000313" key="1">
    <source>
        <dbReference type="EMBL" id="GIQ67117.1"/>
    </source>
</evidence>
<gene>
    <name evidence="1" type="ORF">PACILC2_56850</name>
</gene>
<dbReference type="Proteomes" id="UP000680304">
    <property type="component" value="Unassembled WGS sequence"/>
</dbReference>
<protein>
    <recommendedName>
        <fullName evidence="3">WYL domain-containing protein</fullName>
    </recommendedName>
</protein>
<name>A0ABQ4NG06_9BACL</name>
<reference evidence="1 2" key="1">
    <citation type="submission" date="2021-04" db="EMBL/GenBank/DDBJ databases">
        <title>Draft genome sequence of Paenibacillus cisolokensis, LC2-13A.</title>
        <authorList>
            <person name="Uke A."/>
            <person name="Chhe C."/>
            <person name="Baramee S."/>
            <person name="Kosugi A."/>
        </authorList>
    </citation>
    <scope>NUCLEOTIDE SEQUENCE [LARGE SCALE GENOMIC DNA]</scope>
    <source>
        <strain evidence="1 2">LC2-13A</strain>
    </source>
</reference>
<dbReference type="RefSeq" id="WP_213531852.1">
    <property type="nucleotide sequence ID" value="NZ_BOVJ01000260.1"/>
</dbReference>
<dbReference type="EMBL" id="BOVJ01000260">
    <property type="protein sequence ID" value="GIQ67117.1"/>
    <property type="molecule type" value="Genomic_DNA"/>
</dbReference>
<comment type="caution">
    <text evidence="1">The sequence shown here is derived from an EMBL/GenBank/DDBJ whole genome shotgun (WGS) entry which is preliminary data.</text>
</comment>
<evidence type="ECO:0008006" key="3">
    <source>
        <dbReference type="Google" id="ProtNLM"/>
    </source>
</evidence>
<sequence length="65" mass="7463">MRIEKYVGCVVIMIYLDRRGKFSKREVRVQSARDGLVRAFCLTTGAPRVFRIENILALEPVRHAG</sequence>
<proteinExistence type="predicted"/>